<protein>
    <submittedName>
        <fullName evidence="2">Uncharacterized protein</fullName>
    </submittedName>
</protein>
<feature type="transmembrane region" description="Helical" evidence="1">
    <location>
        <begin position="181"/>
        <end position="205"/>
    </location>
</feature>
<keyword evidence="1" id="KW-0472">Membrane</keyword>
<evidence type="ECO:0000256" key="1">
    <source>
        <dbReference type="SAM" id="Phobius"/>
    </source>
</evidence>
<dbReference type="AlphaFoldDB" id="A0A9Q0N4B2"/>
<feature type="transmembrane region" description="Helical" evidence="1">
    <location>
        <begin position="43"/>
        <end position="62"/>
    </location>
</feature>
<sequence>MQEAYYHFASDRPRIMFPIVFGYFSFVRYKILEHLEPTSCQILSTVTIIVTTTLLSTIYTFVIADIVFATVAMVLSSALLIMKNVLVMRLLIIDTDMIAPFFRSKDRTYENWMKLWCQSVVYILQYIEFGALVVLLSVSLTFLSTLFVHLMFVRYLFVTIAFFKLLLIMLRWAMMAFTTTICTFILVEIYVFVMSYGINSLYLLWRDTKKMLKSEKFLI</sequence>
<keyword evidence="1" id="KW-1133">Transmembrane helix</keyword>
<dbReference type="Proteomes" id="UP001151699">
    <property type="component" value="Chromosome B"/>
</dbReference>
<gene>
    <name evidence="2" type="ORF">Bhyg_08255</name>
</gene>
<reference evidence="2" key="1">
    <citation type="submission" date="2022-07" db="EMBL/GenBank/DDBJ databases">
        <authorList>
            <person name="Trinca V."/>
            <person name="Uliana J.V.C."/>
            <person name="Torres T.T."/>
            <person name="Ward R.J."/>
            <person name="Monesi N."/>
        </authorList>
    </citation>
    <scope>NUCLEOTIDE SEQUENCE</scope>
    <source>
        <strain evidence="2">HSMRA1968</strain>
        <tissue evidence="2">Whole embryos</tissue>
    </source>
</reference>
<dbReference type="EMBL" id="WJQU01000002">
    <property type="protein sequence ID" value="KAJ6643297.1"/>
    <property type="molecule type" value="Genomic_DNA"/>
</dbReference>
<keyword evidence="1" id="KW-0812">Transmembrane</keyword>
<feature type="transmembrane region" description="Helical" evidence="1">
    <location>
        <begin position="146"/>
        <end position="169"/>
    </location>
</feature>
<evidence type="ECO:0000313" key="2">
    <source>
        <dbReference type="EMBL" id="KAJ6643297.1"/>
    </source>
</evidence>
<dbReference type="OrthoDB" id="10524570at2759"/>
<organism evidence="2 3">
    <name type="scientific">Pseudolycoriella hygida</name>
    <dbReference type="NCBI Taxonomy" id="35572"/>
    <lineage>
        <taxon>Eukaryota</taxon>
        <taxon>Metazoa</taxon>
        <taxon>Ecdysozoa</taxon>
        <taxon>Arthropoda</taxon>
        <taxon>Hexapoda</taxon>
        <taxon>Insecta</taxon>
        <taxon>Pterygota</taxon>
        <taxon>Neoptera</taxon>
        <taxon>Endopterygota</taxon>
        <taxon>Diptera</taxon>
        <taxon>Nematocera</taxon>
        <taxon>Sciaroidea</taxon>
        <taxon>Sciaridae</taxon>
        <taxon>Pseudolycoriella</taxon>
    </lineage>
</organism>
<keyword evidence="3" id="KW-1185">Reference proteome</keyword>
<comment type="caution">
    <text evidence="2">The sequence shown here is derived from an EMBL/GenBank/DDBJ whole genome shotgun (WGS) entry which is preliminary data.</text>
</comment>
<feature type="transmembrane region" description="Helical" evidence="1">
    <location>
        <begin position="113"/>
        <end position="140"/>
    </location>
</feature>
<evidence type="ECO:0000313" key="3">
    <source>
        <dbReference type="Proteomes" id="UP001151699"/>
    </source>
</evidence>
<feature type="transmembrane region" description="Helical" evidence="1">
    <location>
        <begin position="68"/>
        <end position="92"/>
    </location>
</feature>
<feature type="transmembrane region" description="Helical" evidence="1">
    <location>
        <begin position="15"/>
        <end position="31"/>
    </location>
</feature>
<name>A0A9Q0N4B2_9DIPT</name>
<proteinExistence type="predicted"/>
<accession>A0A9Q0N4B2</accession>